<evidence type="ECO:0000313" key="2">
    <source>
        <dbReference type="Proteomes" id="UP001055072"/>
    </source>
</evidence>
<organism evidence="1 2">
    <name type="scientific">Irpex rosettiformis</name>
    <dbReference type="NCBI Taxonomy" id="378272"/>
    <lineage>
        <taxon>Eukaryota</taxon>
        <taxon>Fungi</taxon>
        <taxon>Dikarya</taxon>
        <taxon>Basidiomycota</taxon>
        <taxon>Agaricomycotina</taxon>
        <taxon>Agaricomycetes</taxon>
        <taxon>Polyporales</taxon>
        <taxon>Irpicaceae</taxon>
        <taxon>Irpex</taxon>
    </lineage>
</organism>
<protein>
    <submittedName>
        <fullName evidence="1">Uncharacterized protein</fullName>
    </submittedName>
</protein>
<reference evidence="1" key="1">
    <citation type="journal article" date="2021" name="Environ. Microbiol.">
        <title>Gene family expansions and transcriptome signatures uncover fungal adaptations to wood decay.</title>
        <authorList>
            <person name="Hage H."/>
            <person name="Miyauchi S."/>
            <person name="Viragh M."/>
            <person name="Drula E."/>
            <person name="Min B."/>
            <person name="Chaduli D."/>
            <person name="Navarro D."/>
            <person name="Favel A."/>
            <person name="Norest M."/>
            <person name="Lesage-Meessen L."/>
            <person name="Balint B."/>
            <person name="Merenyi Z."/>
            <person name="de Eugenio L."/>
            <person name="Morin E."/>
            <person name="Martinez A.T."/>
            <person name="Baldrian P."/>
            <person name="Stursova M."/>
            <person name="Martinez M.J."/>
            <person name="Novotny C."/>
            <person name="Magnuson J.K."/>
            <person name="Spatafora J.W."/>
            <person name="Maurice S."/>
            <person name="Pangilinan J."/>
            <person name="Andreopoulos W."/>
            <person name="LaButti K."/>
            <person name="Hundley H."/>
            <person name="Na H."/>
            <person name="Kuo A."/>
            <person name="Barry K."/>
            <person name="Lipzen A."/>
            <person name="Henrissat B."/>
            <person name="Riley R."/>
            <person name="Ahrendt S."/>
            <person name="Nagy L.G."/>
            <person name="Grigoriev I.V."/>
            <person name="Martin F."/>
            <person name="Rosso M.N."/>
        </authorList>
    </citation>
    <scope>NUCLEOTIDE SEQUENCE</scope>
    <source>
        <strain evidence="1">CBS 384.51</strain>
    </source>
</reference>
<evidence type="ECO:0000313" key="1">
    <source>
        <dbReference type="EMBL" id="KAI0092336.1"/>
    </source>
</evidence>
<proteinExistence type="predicted"/>
<accession>A0ACB8UDT6</accession>
<name>A0ACB8UDT6_9APHY</name>
<gene>
    <name evidence="1" type="ORF">BDY19DRAFT_991048</name>
</gene>
<comment type="caution">
    <text evidence="1">The sequence shown here is derived from an EMBL/GenBank/DDBJ whole genome shotgun (WGS) entry which is preliminary data.</text>
</comment>
<dbReference type="Proteomes" id="UP001055072">
    <property type="component" value="Unassembled WGS sequence"/>
</dbReference>
<keyword evidence="2" id="KW-1185">Reference proteome</keyword>
<sequence length="455" mass="51488">MSATEKTKRPDAKMEWKFPVHSALSDEKWSGDSIERMLRSVYTANPVLLNQPDERGVRPITIAAIKEKSEAIMVMLEVAGPKLAQGEDVLGLEHCDDKQETAISHNLALLRKSQRYLIHEMLDNACKTLREGYINNKLPKCVCGKCTEGWLSPRMRFRLREIAHEAYTTMLCRLDDFTDNDEPLDAEAASDDPFLSFIPPHIVAQGIRRQFYLGYRAAFHIIRTMIGIPEATPTASKLRVDFVQGAHDGKYNYAAVEHFIERGGSVKYALDYVVHQALWTSPMPLGDGSFDQKWNATLPYPDPRDVTLSKVERQAQSSPAGKSPRIGSSPLQRAQQVQSSPNLTEAQGNTSTPRPQGRRRSSSFKDMIFGKRERASWLIQINEDDCLNHALQWTLKDEWEESGKVQCPLNTQFRGVRYLLGLHTPPKWNTDDVEVGAHTVQKDGQLKRARARSFQ</sequence>
<dbReference type="EMBL" id="MU274904">
    <property type="protein sequence ID" value="KAI0092336.1"/>
    <property type="molecule type" value="Genomic_DNA"/>
</dbReference>